<keyword evidence="7" id="KW-1185">Reference proteome</keyword>
<sequence length="242" mass="26953">MASASQKLIARHPLQRLSSPSRSFSAVVHLAGIVSFSLSYKYLVDFPSMINESYGWHWQYLTIIGLTIAMATFIFGLFADITLSPRLFLIKNTLSLCSAPLEVLISILYWGISAIDKTLVVPPEIHIAPWADVGFHAMPSILLVIDLLFLSPPWTITAFPAMGLSSVLAVSYWAWVEHCYQHNGFYPYPLFGKLDTTQRAMLFTIAALTMTASTAMLQWLYGRVNGLQGKQKIAHPDNIKGE</sequence>
<evidence type="ECO:0008006" key="8">
    <source>
        <dbReference type="Google" id="ProtNLM"/>
    </source>
</evidence>
<protein>
    <recommendedName>
        <fullName evidence="8">Integral membrane protein</fullName>
    </recommendedName>
</protein>
<feature type="transmembrane region" description="Helical" evidence="5">
    <location>
        <begin position="21"/>
        <end position="40"/>
    </location>
</feature>
<keyword evidence="3 5" id="KW-1133">Transmembrane helix</keyword>
<proteinExistence type="predicted"/>
<evidence type="ECO:0000256" key="4">
    <source>
        <dbReference type="ARBA" id="ARBA00023136"/>
    </source>
</evidence>
<dbReference type="EMBL" id="VNKQ01000005">
    <property type="protein sequence ID" value="KAG0651044.1"/>
    <property type="molecule type" value="Genomic_DNA"/>
</dbReference>
<dbReference type="InterPro" id="IPR006838">
    <property type="entry name" value="ADTRP_AIG1"/>
</dbReference>
<dbReference type="OrthoDB" id="1898221at2759"/>
<feature type="transmembrane region" description="Helical" evidence="5">
    <location>
        <begin position="127"/>
        <end position="149"/>
    </location>
</feature>
<dbReference type="GO" id="GO:0012505">
    <property type="term" value="C:endomembrane system"/>
    <property type="evidence" value="ECO:0007669"/>
    <property type="project" value="UniProtKB-SubCell"/>
</dbReference>
<evidence type="ECO:0000256" key="2">
    <source>
        <dbReference type="ARBA" id="ARBA00022692"/>
    </source>
</evidence>
<organism evidence="6 7">
    <name type="scientific">Hyphodiscus hymeniophilus</name>
    <dbReference type="NCBI Taxonomy" id="353542"/>
    <lineage>
        <taxon>Eukaryota</taxon>
        <taxon>Fungi</taxon>
        <taxon>Dikarya</taxon>
        <taxon>Ascomycota</taxon>
        <taxon>Pezizomycotina</taxon>
        <taxon>Leotiomycetes</taxon>
        <taxon>Helotiales</taxon>
        <taxon>Hyphodiscaceae</taxon>
        <taxon>Hyphodiscus</taxon>
    </lineage>
</organism>
<evidence type="ECO:0000313" key="6">
    <source>
        <dbReference type="EMBL" id="KAG0651044.1"/>
    </source>
</evidence>
<evidence type="ECO:0000313" key="7">
    <source>
        <dbReference type="Proteomes" id="UP000785200"/>
    </source>
</evidence>
<comment type="subcellular location">
    <subcellularLocation>
        <location evidence="1">Endomembrane system</location>
        <topology evidence="1">Multi-pass membrane protein</topology>
    </subcellularLocation>
</comment>
<comment type="caution">
    <text evidence="6">The sequence shown here is derived from an EMBL/GenBank/DDBJ whole genome shotgun (WGS) entry which is preliminary data.</text>
</comment>
<gene>
    <name evidence="6" type="ORF">D0Z07_2795</name>
</gene>
<evidence type="ECO:0000256" key="3">
    <source>
        <dbReference type="ARBA" id="ARBA00022989"/>
    </source>
</evidence>
<dbReference type="AlphaFoldDB" id="A0A9P7AZG6"/>
<feature type="transmembrane region" description="Helical" evidence="5">
    <location>
        <begin position="93"/>
        <end position="115"/>
    </location>
</feature>
<dbReference type="PANTHER" id="PTHR10989:SF16">
    <property type="entry name" value="AT02829P-RELATED"/>
    <property type="match status" value="1"/>
</dbReference>
<feature type="transmembrane region" description="Helical" evidence="5">
    <location>
        <begin position="60"/>
        <end position="81"/>
    </location>
</feature>
<dbReference type="Proteomes" id="UP000785200">
    <property type="component" value="Unassembled WGS sequence"/>
</dbReference>
<dbReference type="Pfam" id="PF04750">
    <property type="entry name" value="Far-17a_AIG1"/>
    <property type="match status" value="1"/>
</dbReference>
<dbReference type="PANTHER" id="PTHR10989">
    <property type="entry name" value="ANDROGEN-INDUCED PROTEIN 1-RELATED"/>
    <property type="match status" value="1"/>
</dbReference>
<name>A0A9P7AZG6_9HELO</name>
<keyword evidence="4 5" id="KW-0472">Membrane</keyword>
<feature type="transmembrane region" description="Helical" evidence="5">
    <location>
        <begin position="156"/>
        <end position="175"/>
    </location>
</feature>
<evidence type="ECO:0000256" key="5">
    <source>
        <dbReference type="SAM" id="Phobius"/>
    </source>
</evidence>
<reference evidence="6" key="1">
    <citation type="submission" date="2019-07" db="EMBL/GenBank/DDBJ databases">
        <title>Hyphodiscus hymeniophilus genome sequencing and assembly.</title>
        <authorList>
            <person name="Kramer G."/>
            <person name="Nodwell J."/>
        </authorList>
    </citation>
    <scope>NUCLEOTIDE SEQUENCE</scope>
    <source>
        <strain evidence="6">ATCC 34498</strain>
    </source>
</reference>
<accession>A0A9P7AZG6</accession>
<feature type="transmembrane region" description="Helical" evidence="5">
    <location>
        <begin position="200"/>
        <end position="221"/>
    </location>
</feature>
<evidence type="ECO:0000256" key="1">
    <source>
        <dbReference type="ARBA" id="ARBA00004127"/>
    </source>
</evidence>
<keyword evidence="2 5" id="KW-0812">Transmembrane</keyword>
<dbReference type="GO" id="GO:0016020">
    <property type="term" value="C:membrane"/>
    <property type="evidence" value="ECO:0007669"/>
    <property type="project" value="InterPro"/>
</dbReference>